<feature type="transmembrane region" description="Helical" evidence="1">
    <location>
        <begin position="157"/>
        <end position="177"/>
    </location>
</feature>
<gene>
    <name evidence="2" type="ORF">AMURIS_00101</name>
</gene>
<feature type="transmembrane region" description="Helical" evidence="1">
    <location>
        <begin position="72"/>
        <end position="90"/>
    </location>
</feature>
<sequence>MIGFYNYTVILTYISFISAVAGIFSAAAMQLRWAIFFLAFSGFCDMFDGKIARMKKDRTEDEKSFGIQIDSLCDMVCFGALPIIICYRLGMDRIYGMAILALYGLAGLIRLGYFNVMEAKRQAEDGGARKYYQGLPITSMAIALPVLFVISPLFPSHLAFVVVLHIVVGLVGFLFVLNFKVRKPSVKEVLLIVGVVAFAVAVIVFAWRSWWELVNSRG</sequence>
<dbReference type="GO" id="GO:0016020">
    <property type="term" value="C:membrane"/>
    <property type="evidence" value="ECO:0007669"/>
    <property type="project" value="InterPro"/>
</dbReference>
<organism evidence="2 3">
    <name type="scientific">Acetatifactor muris</name>
    <dbReference type="NCBI Taxonomy" id="879566"/>
    <lineage>
        <taxon>Bacteria</taxon>
        <taxon>Bacillati</taxon>
        <taxon>Bacillota</taxon>
        <taxon>Clostridia</taxon>
        <taxon>Lachnospirales</taxon>
        <taxon>Lachnospiraceae</taxon>
        <taxon>Acetatifactor</taxon>
    </lineage>
</organism>
<feature type="transmembrane region" description="Helical" evidence="1">
    <location>
        <begin position="33"/>
        <end position="51"/>
    </location>
</feature>
<feature type="transmembrane region" description="Helical" evidence="1">
    <location>
        <begin position="96"/>
        <end position="113"/>
    </location>
</feature>
<keyword evidence="1" id="KW-0472">Membrane</keyword>
<keyword evidence="1" id="KW-0812">Transmembrane</keyword>
<feature type="transmembrane region" description="Helical" evidence="1">
    <location>
        <begin position="7"/>
        <end position="27"/>
    </location>
</feature>
<proteinExistence type="predicted"/>
<evidence type="ECO:0000313" key="2">
    <source>
        <dbReference type="EMBL" id="SOY27397.1"/>
    </source>
</evidence>
<dbReference type="EMBL" id="OFSM01000001">
    <property type="protein sequence ID" value="SOY27397.1"/>
    <property type="molecule type" value="Genomic_DNA"/>
</dbReference>
<accession>A0A2K4ZAB4</accession>
<name>A0A2K4ZAB4_9FIRM</name>
<dbReference type="Gene3D" id="1.20.120.1760">
    <property type="match status" value="1"/>
</dbReference>
<dbReference type="InterPro" id="IPR000462">
    <property type="entry name" value="CDP-OH_P_trans"/>
</dbReference>
<dbReference type="GO" id="GO:0016780">
    <property type="term" value="F:phosphotransferase activity, for other substituted phosphate groups"/>
    <property type="evidence" value="ECO:0007669"/>
    <property type="project" value="InterPro"/>
</dbReference>
<dbReference type="GO" id="GO:0008654">
    <property type="term" value="P:phospholipid biosynthetic process"/>
    <property type="evidence" value="ECO:0007669"/>
    <property type="project" value="InterPro"/>
</dbReference>
<keyword evidence="3" id="KW-1185">Reference proteome</keyword>
<dbReference type="AlphaFoldDB" id="A0A2K4ZAB4"/>
<dbReference type="OrthoDB" id="9777147at2"/>
<feature type="transmembrane region" description="Helical" evidence="1">
    <location>
        <begin position="134"/>
        <end position="151"/>
    </location>
</feature>
<dbReference type="Proteomes" id="UP000236311">
    <property type="component" value="Unassembled WGS sequence"/>
</dbReference>
<protein>
    <submittedName>
        <fullName evidence="2">CDP-alcohol phosphatidyltransferase</fullName>
    </submittedName>
</protein>
<keyword evidence="2" id="KW-0808">Transferase</keyword>
<dbReference type="Pfam" id="PF01066">
    <property type="entry name" value="CDP-OH_P_transf"/>
    <property type="match status" value="1"/>
</dbReference>
<reference evidence="2 3" key="1">
    <citation type="submission" date="2018-01" db="EMBL/GenBank/DDBJ databases">
        <authorList>
            <person name="Gaut B.S."/>
            <person name="Morton B.R."/>
            <person name="Clegg M.T."/>
            <person name="Duvall M.R."/>
        </authorList>
    </citation>
    <scope>NUCLEOTIDE SEQUENCE [LARGE SCALE GENOMIC DNA]</scope>
    <source>
        <strain evidence="2">GP69</strain>
    </source>
</reference>
<keyword evidence="1" id="KW-1133">Transmembrane helix</keyword>
<evidence type="ECO:0000256" key="1">
    <source>
        <dbReference type="SAM" id="Phobius"/>
    </source>
</evidence>
<feature type="transmembrane region" description="Helical" evidence="1">
    <location>
        <begin position="189"/>
        <end position="210"/>
    </location>
</feature>
<evidence type="ECO:0000313" key="3">
    <source>
        <dbReference type="Proteomes" id="UP000236311"/>
    </source>
</evidence>
<dbReference type="RefSeq" id="WP_103237533.1">
    <property type="nucleotide sequence ID" value="NZ_JANJZD010000008.1"/>
</dbReference>
<dbReference type="InterPro" id="IPR043130">
    <property type="entry name" value="CDP-OH_PTrfase_TM_dom"/>
</dbReference>